<dbReference type="EMBL" id="MCFL01000018">
    <property type="protein sequence ID" value="ORZ36110.1"/>
    <property type="molecule type" value="Genomic_DNA"/>
</dbReference>
<protein>
    <submittedName>
        <fullName evidence="2">Uncharacterized protein</fullName>
    </submittedName>
</protein>
<accession>A0A1Y2HNG1</accession>
<gene>
    <name evidence="2" type="ORF">BCR44DRAFT_1460527</name>
</gene>
<organism evidence="2 3">
    <name type="scientific">Catenaria anguillulae PL171</name>
    <dbReference type="NCBI Taxonomy" id="765915"/>
    <lineage>
        <taxon>Eukaryota</taxon>
        <taxon>Fungi</taxon>
        <taxon>Fungi incertae sedis</taxon>
        <taxon>Blastocladiomycota</taxon>
        <taxon>Blastocladiomycetes</taxon>
        <taxon>Blastocladiales</taxon>
        <taxon>Catenariaceae</taxon>
        <taxon>Catenaria</taxon>
    </lineage>
</organism>
<evidence type="ECO:0000313" key="3">
    <source>
        <dbReference type="Proteomes" id="UP000193411"/>
    </source>
</evidence>
<evidence type="ECO:0000256" key="1">
    <source>
        <dbReference type="SAM" id="MobiDB-lite"/>
    </source>
</evidence>
<reference evidence="2 3" key="1">
    <citation type="submission" date="2016-07" db="EMBL/GenBank/DDBJ databases">
        <title>Pervasive Adenine N6-methylation of Active Genes in Fungi.</title>
        <authorList>
            <consortium name="DOE Joint Genome Institute"/>
            <person name="Mondo S.J."/>
            <person name="Dannebaum R.O."/>
            <person name="Kuo R.C."/>
            <person name="Labutti K."/>
            <person name="Haridas S."/>
            <person name="Kuo A."/>
            <person name="Salamov A."/>
            <person name="Ahrendt S.R."/>
            <person name="Lipzen A."/>
            <person name="Sullivan W."/>
            <person name="Andreopoulos W.B."/>
            <person name="Clum A."/>
            <person name="Lindquist E."/>
            <person name="Daum C."/>
            <person name="Ramamoorthy G.K."/>
            <person name="Gryganskyi A."/>
            <person name="Culley D."/>
            <person name="Magnuson J.K."/>
            <person name="James T.Y."/>
            <person name="O'Malley M.A."/>
            <person name="Stajich J.E."/>
            <person name="Spatafora J.W."/>
            <person name="Visel A."/>
            <person name="Grigoriev I.V."/>
        </authorList>
    </citation>
    <scope>NUCLEOTIDE SEQUENCE [LARGE SCALE GENOMIC DNA]</scope>
    <source>
        <strain evidence="2 3">PL171</strain>
    </source>
</reference>
<evidence type="ECO:0000313" key="2">
    <source>
        <dbReference type="EMBL" id="ORZ36110.1"/>
    </source>
</evidence>
<dbReference type="Proteomes" id="UP000193411">
    <property type="component" value="Unassembled WGS sequence"/>
</dbReference>
<dbReference type="InterPro" id="IPR016024">
    <property type="entry name" value="ARM-type_fold"/>
</dbReference>
<name>A0A1Y2HNG1_9FUNG</name>
<sequence length="497" mass="54443">MDNFAHVRKTFDNESAASMAIIRLSSSALNLVAPTLRIFSRLPSACGPMCTTLAIGLLCTTLRDVIGLSTIGGPASPDAGVHLIATIANLALIDAARGPLHALQVVPILISRIRQVSQRKIAFIEHLAALSNLCCFETSFLRDVVACNGHLAIQQALARYPTEVFDREVLLHGLHITAAVSRLSSEHDKQFLTFAFDKLRERLWDTPLQGAGLSTLGNLYANTMVSLKPIYLEFRQEIMDALPMLVAATNRFRWHESLQTTALFMFSVLSCDAPLRKHLLSQNVPHVIFRACMTDFETRTVDSDFVRYISNKDACPGSDAFVRSVRGSREACRLCDNGQACDCELEDDEREDGIGLDTGVNSDLDDFQGSGGVGGSAEDDGDHDQAGGDAPPQTRGEAFAQMRRRAVRGANGITTKDSGMTMEDIRALYLGPSLMLLGEKVQDQRVLISMGALQALYHGIQQSKRQRVTLMLHFVLQRLIKSLSMSNSLTLFALMLS</sequence>
<feature type="region of interest" description="Disordered" evidence="1">
    <location>
        <begin position="354"/>
        <end position="394"/>
    </location>
</feature>
<keyword evidence="3" id="KW-1185">Reference proteome</keyword>
<dbReference type="SUPFAM" id="SSF48371">
    <property type="entry name" value="ARM repeat"/>
    <property type="match status" value="1"/>
</dbReference>
<dbReference type="AlphaFoldDB" id="A0A1Y2HNG1"/>
<dbReference type="Gene3D" id="1.25.10.10">
    <property type="entry name" value="Leucine-rich Repeat Variant"/>
    <property type="match status" value="1"/>
</dbReference>
<comment type="caution">
    <text evidence="2">The sequence shown here is derived from an EMBL/GenBank/DDBJ whole genome shotgun (WGS) entry which is preliminary data.</text>
</comment>
<proteinExistence type="predicted"/>
<dbReference type="InterPro" id="IPR011989">
    <property type="entry name" value="ARM-like"/>
</dbReference>